<dbReference type="Gene3D" id="1.25.10.10">
    <property type="entry name" value="Leucine-rich Repeat Variant"/>
    <property type="match status" value="1"/>
</dbReference>
<evidence type="ECO:0000313" key="3">
    <source>
        <dbReference type="Proteomes" id="UP000549394"/>
    </source>
</evidence>
<dbReference type="SUPFAM" id="SSF48371">
    <property type="entry name" value="ARM repeat"/>
    <property type="match status" value="1"/>
</dbReference>
<dbReference type="OrthoDB" id="449062at2759"/>
<protein>
    <submittedName>
        <fullName evidence="2">DgyrCDS3976</fullName>
    </submittedName>
</protein>
<dbReference type="EMBL" id="CAJFCJ010000005">
    <property type="protein sequence ID" value="CAD5114943.1"/>
    <property type="molecule type" value="Genomic_DNA"/>
</dbReference>
<dbReference type="AlphaFoldDB" id="A0A7I8VHN7"/>
<proteinExistence type="predicted"/>
<dbReference type="InterPro" id="IPR016024">
    <property type="entry name" value="ARM-type_fold"/>
</dbReference>
<reference evidence="2 3" key="1">
    <citation type="submission" date="2020-08" db="EMBL/GenBank/DDBJ databases">
        <authorList>
            <person name="Hejnol A."/>
        </authorList>
    </citation>
    <scope>NUCLEOTIDE SEQUENCE [LARGE SCALE GENOMIC DNA]</scope>
</reference>
<gene>
    <name evidence="2" type="ORF">DGYR_LOCUS3740</name>
</gene>
<organism evidence="2 3">
    <name type="scientific">Dimorphilus gyrociliatus</name>
    <dbReference type="NCBI Taxonomy" id="2664684"/>
    <lineage>
        <taxon>Eukaryota</taxon>
        <taxon>Metazoa</taxon>
        <taxon>Spiralia</taxon>
        <taxon>Lophotrochozoa</taxon>
        <taxon>Annelida</taxon>
        <taxon>Polychaeta</taxon>
        <taxon>Polychaeta incertae sedis</taxon>
        <taxon>Dinophilidae</taxon>
        <taxon>Dimorphilus</taxon>
    </lineage>
</organism>
<keyword evidence="1" id="KW-0677">Repeat</keyword>
<evidence type="ECO:0000256" key="1">
    <source>
        <dbReference type="ARBA" id="ARBA00022737"/>
    </source>
</evidence>
<keyword evidence="3" id="KW-1185">Reference proteome</keyword>
<name>A0A7I8VHN7_9ANNE</name>
<dbReference type="GO" id="GO:0002244">
    <property type="term" value="P:hematopoietic progenitor cell differentiation"/>
    <property type="evidence" value="ECO:0007669"/>
    <property type="project" value="TreeGrafter"/>
</dbReference>
<evidence type="ECO:0000313" key="2">
    <source>
        <dbReference type="EMBL" id="CAD5114943.1"/>
    </source>
</evidence>
<dbReference type="InterPro" id="IPR011989">
    <property type="entry name" value="ARM-like"/>
</dbReference>
<comment type="caution">
    <text evidence="2">The sequence shown here is derived from an EMBL/GenBank/DDBJ whole genome shotgun (WGS) entry which is preliminary data.</text>
</comment>
<dbReference type="PANTHER" id="PTHR22895:SF0">
    <property type="entry name" value="ARMADILLO REPEAT-CONTAINING PROTEIN 6"/>
    <property type="match status" value="1"/>
</dbReference>
<sequence>MLTDDDVRVPFGKASERAQDFVKHGMLNELLNLAKEYKNLKEIYLALSKLTIRNEFCKEILDCGGVEFLLKSLTDPENNASLLKSKISLIKAVSGNDDAKIEIAKQQGIEIIMTVLNRYMKNAPIAEIACSTLASVVLRQPNHSNIVMENGGAELITRVIAVHIENTIVLSSLCLLVRNLVSRVKEHSSALLERGIEQQLHMVSNKHEKCADSVKAALRDLGCHVSLKEEWKGEGRTLAR</sequence>
<dbReference type="Proteomes" id="UP000549394">
    <property type="component" value="Unassembled WGS sequence"/>
</dbReference>
<accession>A0A7I8VHN7</accession>
<dbReference type="PANTHER" id="PTHR22895">
    <property type="entry name" value="ARMADILLO REPEAT-CONTAINING PROTEIN 6"/>
    <property type="match status" value="1"/>
</dbReference>